<dbReference type="STRING" id="1121429.SAMN02745133_02570"/>
<dbReference type="GO" id="GO:0051782">
    <property type="term" value="P:negative regulation of cell division"/>
    <property type="evidence" value="ECO:0007669"/>
    <property type="project" value="TreeGrafter"/>
</dbReference>
<evidence type="ECO:0000256" key="1">
    <source>
        <dbReference type="ARBA" id="ARBA00022741"/>
    </source>
</evidence>
<dbReference type="Proteomes" id="UP000184148">
    <property type="component" value="Unassembled WGS sequence"/>
</dbReference>
<dbReference type="PANTHER" id="PTHR43384:SF6">
    <property type="entry name" value="SEPTUM SITE-DETERMINING PROTEIN MIND HOMOLOG, CHLOROPLASTIC"/>
    <property type="match status" value="1"/>
</dbReference>
<dbReference type="GO" id="GO:0005524">
    <property type="term" value="F:ATP binding"/>
    <property type="evidence" value="ECO:0007669"/>
    <property type="project" value="UniProtKB-KW"/>
</dbReference>
<dbReference type="Gene3D" id="3.40.50.300">
    <property type="entry name" value="P-loop containing nucleotide triphosphate hydrolases"/>
    <property type="match status" value="1"/>
</dbReference>
<dbReference type="InterPro" id="IPR027417">
    <property type="entry name" value="P-loop_NTPase"/>
</dbReference>
<dbReference type="GO" id="GO:0016887">
    <property type="term" value="F:ATP hydrolysis activity"/>
    <property type="evidence" value="ECO:0007669"/>
    <property type="project" value="TreeGrafter"/>
</dbReference>
<dbReference type="SUPFAM" id="SSF52540">
    <property type="entry name" value="P-loop containing nucleoside triphosphate hydrolases"/>
    <property type="match status" value="1"/>
</dbReference>
<dbReference type="AlphaFoldDB" id="A0A1M5BEZ4"/>
<dbReference type="GO" id="GO:0009898">
    <property type="term" value="C:cytoplasmic side of plasma membrane"/>
    <property type="evidence" value="ECO:0007669"/>
    <property type="project" value="TreeGrafter"/>
</dbReference>
<sequence>MLNFIKGSIFSRNTGVEAQAAESEKDVQVLAVWGSPSSGKTTVSVKLAKHLADKKRNVVLLLCDMTAPMLPCICPPSDLEWERSLGSILAATHVTDTLIKQNCITHKKISYLTLIGMLKGENVFTYPPYNAELATELLDHLRDVAPYVIIDCSSYIANDILSAVALMEADSVLRLVNCDLKSISYLSSQLPLLKDNKWDADKQYKVASNVKTNQASEHIEQVLGNVVFKIPHSDELENQALAGDLFRDLVLKDSRGFRKEIEKISKEVFGI</sequence>
<dbReference type="InterPro" id="IPR025669">
    <property type="entry name" value="AAA_dom"/>
</dbReference>
<dbReference type="OrthoDB" id="1705293at2"/>
<keyword evidence="5" id="KW-1185">Reference proteome</keyword>
<reference evidence="5" key="1">
    <citation type="submission" date="2016-11" db="EMBL/GenBank/DDBJ databases">
        <authorList>
            <person name="Varghese N."/>
            <person name="Submissions S."/>
        </authorList>
    </citation>
    <scope>NUCLEOTIDE SEQUENCE [LARGE SCALE GENOMIC DNA]</scope>
    <source>
        <strain evidence="5">DSM 12395</strain>
    </source>
</reference>
<evidence type="ECO:0000259" key="3">
    <source>
        <dbReference type="Pfam" id="PF13614"/>
    </source>
</evidence>
<gene>
    <name evidence="4" type="ORF">SAMN02745133_02570</name>
</gene>
<feature type="domain" description="AAA" evidence="3">
    <location>
        <begin position="38"/>
        <end position="187"/>
    </location>
</feature>
<keyword evidence="2" id="KW-0067">ATP-binding</keyword>
<keyword evidence="1" id="KW-0547">Nucleotide-binding</keyword>
<protein>
    <submittedName>
        <fullName evidence="4">MinD superfamily P-loop ATPase, contains an inserted ferredoxin domain</fullName>
    </submittedName>
</protein>
<organism evidence="4 5">
    <name type="scientific">Desulforamulus putei DSM 12395</name>
    <dbReference type="NCBI Taxonomy" id="1121429"/>
    <lineage>
        <taxon>Bacteria</taxon>
        <taxon>Bacillati</taxon>
        <taxon>Bacillota</taxon>
        <taxon>Clostridia</taxon>
        <taxon>Eubacteriales</taxon>
        <taxon>Peptococcaceae</taxon>
        <taxon>Desulforamulus</taxon>
    </lineage>
</organism>
<evidence type="ECO:0000256" key="2">
    <source>
        <dbReference type="ARBA" id="ARBA00022840"/>
    </source>
</evidence>
<dbReference type="Pfam" id="PF13614">
    <property type="entry name" value="AAA_31"/>
    <property type="match status" value="1"/>
</dbReference>
<name>A0A1M5BEZ4_9FIRM</name>
<dbReference type="RefSeq" id="WP_073239783.1">
    <property type="nucleotide sequence ID" value="NZ_FQUY01000022.1"/>
</dbReference>
<dbReference type="InterPro" id="IPR050625">
    <property type="entry name" value="ParA/MinD_ATPase"/>
</dbReference>
<dbReference type="EMBL" id="FQUY01000022">
    <property type="protein sequence ID" value="SHF40975.1"/>
    <property type="molecule type" value="Genomic_DNA"/>
</dbReference>
<dbReference type="GO" id="GO:0005829">
    <property type="term" value="C:cytosol"/>
    <property type="evidence" value="ECO:0007669"/>
    <property type="project" value="TreeGrafter"/>
</dbReference>
<dbReference type="PANTHER" id="PTHR43384">
    <property type="entry name" value="SEPTUM SITE-DETERMINING PROTEIN MIND HOMOLOG, CHLOROPLASTIC-RELATED"/>
    <property type="match status" value="1"/>
</dbReference>
<accession>A0A1M5BEZ4</accession>
<evidence type="ECO:0000313" key="4">
    <source>
        <dbReference type="EMBL" id="SHF40975.1"/>
    </source>
</evidence>
<proteinExistence type="predicted"/>
<evidence type="ECO:0000313" key="5">
    <source>
        <dbReference type="Proteomes" id="UP000184148"/>
    </source>
</evidence>